<dbReference type="PANTHER" id="PTHR24094">
    <property type="entry name" value="SECRETED PROTEIN"/>
    <property type="match status" value="1"/>
</dbReference>
<name>A0ABU3WY90_9NOCA</name>
<protein>
    <submittedName>
        <fullName evidence="3">HNH endonuclease</fullName>
    </submittedName>
</protein>
<evidence type="ECO:0000259" key="2">
    <source>
        <dbReference type="Pfam" id="PF07510"/>
    </source>
</evidence>
<dbReference type="EMBL" id="WBMO01000005">
    <property type="protein sequence ID" value="MDV2478504.1"/>
    <property type="molecule type" value="Genomic_DNA"/>
</dbReference>
<keyword evidence="3" id="KW-0540">Nuclease</keyword>
<feature type="compositionally biased region" description="Low complexity" evidence="1">
    <location>
        <begin position="33"/>
        <end position="68"/>
    </location>
</feature>
<evidence type="ECO:0000313" key="3">
    <source>
        <dbReference type="EMBL" id="MDV2478504.1"/>
    </source>
</evidence>
<accession>A0ABU3WY90</accession>
<organism evidence="3 4">
    <name type="scientific">Rhodococcus zopfii</name>
    <dbReference type="NCBI Taxonomy" id="43772"/>
    <lineage>
        <taxon>Bacteria</taxon>
        <taxon>Bacillati</taxon>
        <taxon>Actinomycetota</taxon>
        <taxon>Actinomycetes</taxon>
        <taxon>Mycobacteriales</taxon>
        <taxon>Nocardiaceae</taxon>
        <taxon>Rhodococcus</taxon>
    </lineage>
</organism>
<evidence type="ECO:0000313" key="4">
    <source>
        <dbReference type="Proteomes" id="UP001275440"/>
    </source>
</evidence>
<proteinExistence type="predicted"/>
<evidence type="ECO:0000256" key="1">
    <source>
        <dbReference type="SAM" id="MobiDB-lite"/>
    </source>
</evidence>
<dbReference type="Proteomes" id="UP001275440">
    <property type="component" value="Unassembled WGS sequence"/>
</dbReference>
<gene>
    <name evidence="3" type="ORF">F8M49_29420</name>
</gene>
<reference evidence="3 4" key="1">
    <citation type="submission" date="2019-10" db="EMBL/GenBank/DDBJ databases">
        <title>Draft Genome Assembly of Rhodococcus zopfii DSM44189.</title>
        <authorList>
            <person name="Sutton J.M."/>
            <person name="Akob D.M."/>
            <person name="Bushman T.J."/>
        </authorList>
    </citation>
    <scope>NUCLEOTIDE SEQUENCE [LARGE SCALE GENOMIC DNA]</scope>
    <source>
        <strain evidence="3 4">DSM 44189</strain>
    </source>
</reference>
<comment type="caution">
    <text evidence="3">The sequence shown here is derived from an EMBL/GenBank/DDBJ whole genome shotgun (WGS) entry which is preliminary data.</text>
</comment>
<sequence length="258" mass="27595">MIVVAFVALAPGGRDESDALTAEGLTSAPRSWTPTPTGPVTPTWRSGESSAAPTWRPSATPTTAAPGSAVSPALATLATLPVKGRAPKTGYDRALFGSAWTDDVTVALGRNGCDTRNDILKRDLIDISLVPATRDCTVRTGTLNDVYTGRTIFFRRGTDTSAAVQIDHVVALSDAWQKGARQLDEQTRRNLANDPRNLQAVDGPTNQGKGDADAATWLPPNRAYQCTYVSRQIEVKAAYGLWVTPEEHDAMTRVLSDC</sequence>
<feature type="region of interest" description="Disordered" evidence="1">
    <location>
        <begin position="25"/>
        <end position="68"/>
    </location>
</feature>
<dbReference type="PANTHER" id="PTHR24094:SF15">
    <property type="entry name" value="AMP-DEPENDENT SYNTHETASE_LIGASE DOMAIN-CONTAINING PROTEIN-RELATED"/>
    <property type="match status" value="1"/>
</dbReference>
<dbReference type="Pfam" id="PF07510">
    <property type="entry name" value="GmrSD_C"/>
    <property type="match status" value="1"/>
</dbReference>
<keyword evidence="3" id="KW-0378">Hydrolase</keyword>
<feature type="domain" description="GmrSD restriction endonucleases C-terminal" evidence="2">
    <location>
        <begin position="114"/>
        <end position="254"/>
    </location>
</feature>
<dbReference type="GO" id="GO:0004519">
    <property type="term" value="F:endonuclease activity"/>
    <property type="evidence" value="ECO:0007669"/>
    <property type="project" value="UniProtKB-KW"/>
</dbReference>
<keyword evidence="4" id="KW-1185">Reference proteome</keyword>
<dbReference type="InterPro" id="IPR011089">
    <property type="entry name" value="GmrSD_C"/>
</dbReference>
<keyword evidence="3" id="KW-0255">Endonuclease</keyword>